<dbReference type="InterPro" id="IPR029068">
    <property type="entry name" value="Glyas_Bleomycin-R_OHBP_Dase"/>
</dbReference>
<dbReference type="SUPFAM" id="SSF54593">
    <property type="entry name" value="Glyoxalase/Bleomycin resistance protein/Dihydroxybiphenyl dioxygenase"/>
    <property type="match status" value="2"/>
</dbReference>
<dbReference type="PROSITE" id="PS51819">
    <property type="entry name" value="VOC"/>
    <property type="match status" value="2"/>
</dbReference>
<dbReference type="PANTHER" id="PTHR33993:SF14">
    <property type="entry name" value="GB|AAF24581.1"/>
    <property type="match status" value="1"/>
</dbReference>
<organism evidence="2 3">
    <name type="scientific">Pseudoalteromonas byunsanensis</name>
    <dbReference type="NCBI Taxonomy" id="327939"/>
    <lineage>
        <taxon>Bacteria</taxon>
        <taxon>Pseudomonadati</taxon>
        <taxon>Pseudomonadota</taxon>
        <taxon>Gammaproteobacteria</taxon>
        <taxon>Alteromonadales</taxon>
        <taxon>Pseudoalteromonadaceae</taxon>
        <taxon>Pseudoalteromonas</taxon>
    </lineage>
</organism>
<feature type="domain" description="VOC" evidence="1">
    <location>
        <begin position="143"/>
        <end position="259"/>
    </location>
</feature>
<dbReference type="OrthoDB" id="9793039at2"/>
<evidence type="ECO:0000313" key="3">
    <source>
        <dbReference type="Proteomes" id="UP000180253"/>
    </source>
</evidence>
<comment type="caution">
    <text evidence="2">The sequence shown here is derived from an EMBL/GenBank/DDBJ whole genome shotgun (WGS) entry which is preliminary data.</text>
</comment>
<evidence type="ECO:0000313" key="2">
    <source>
        <dbReference type="EMBL" id="OHU96393.1"/>
    </source>
</evidence>
<dbReference type="RefSeq" id="WP_070991249.1">
    <property type="nucleotide sequence ID" value="NZ_CBCSHD010000003.1"/>
</dbReference>
<protein>
    <recommendedName>
        <fullName evidence="1">VOC domain-containing protein</fullName>
    </recommendedName>
</protein>
<sequence length="266" mass="30084">MTRLTHAHLHEFCWAELRAADWRIAKPFYCALFSWDFDDERGANGQFYTNFKKQDDVVSGMFEMAEDKKAARIQSSWQPYVAVRDVDASVATVKRLGGTLTRGPYKIGDAGRMAIVSDPSGAHLTLWQANEHIGSRRVFEANTPYWYQLASRNSQENETFYTQLFDWHSIHQTVEGLDYVIFSNDDHALAGMVEMTEAWSTNAPAHWMIYFAVLDCDAMAKKAAGLGAKICVQPTNIPEVGRYAVICDPQGAFFSIIESHMDVIYS</sequence>
<proteinExistence type="predicted"/>
<name>A0A1S1NDH6_9GAMM</name>
<dbReference type="Pfam" id="PF00903">
    <property type="entry name" value="Glyoxalase"/>
    <property type="match status" value="2"/>
</dbReference>
<dbReference type="STRING" id="327939.BIW53_07585"/>
<keyword evidence="3" id="KW-1185">Reference proteome</keyword>
<dbReference type="PANTHER" id="PTHR33993">
    <property type="entry name" value="GLYOXALASE-RELATED"/>
    <property type="match status" value="1"/>
</dbReference>
<dbReference type="Proteomes" id="UP000180253">
    <property type="component" value="Unassembled WGS sequence"/>
</dbReference>
<reference evidence="2 3" key="1">
    <citation type="submission" date="2016-10" db="EMBL/GenBank/DDBJ databases">
        <title>Pseudoalteromonas amylolytica sp. nov., isolated from the surface seawater.</title>
        <authorList>
            <person name="Wu Y.-H."/>
            <person name="Cheng H."/>
            <person name="Jin X.-B."/>
            <person name="Wang C.-S."/>
            <person name="Xu X.-W."/>
        </authorList>
    </citation>
    <scope>NUCLEOTIDE SEQUENCE [LARGE SCALE GENOMIC DNA]</scope>
    <source>
        <strain evidence="2 3">JCM 12483</strain>
    </source>
</reference>
<dbReference type="EMBL" id="MNAN01000027">
    <property type="protein sequence ID" value="OHU96393.1"/>
    <property type="molecule type" value="Genomic_DNA"/>
</dbReference>
<dbReference type="InterPro" id="IPR052164">
    <property type="entry name" value="Anthracycline_SecMetBiosynth"/>
</dbReference>
<accession>A0A1S1NDH6</accession>
<dbReference type="Gene3D" id="3.10.180.10">
    <property type="entry name" value="2,3-Dihydroxybiphenyl 1,2-Dioxygenase, domain 1"/>
    <property type="match status" value="2"/>
</dbReference>
<gene>
    <name evidence="2" type="ORF">BIW53_07585</name>
</gene>
<dbReference type="AlphaFoldDB" id="A0A1S1NDH6"/>
<dbReference type="CDD" id="cd07247">
    <property type="entry name" value="SgaA_N_like"/>
    <property type="match status" value="2"/>
</dbReference>
<dbReference type="InterPro" id="IPR004360">
    <property type="entry name" value="Glyas_Fos-R_dOase_dom"/>
</dbReference>
<dbReference type="InterPro" id="IPR037523">
    <property type="entry name" value="VOC_core"/>
</dbReference>
<feature type="domain" description="VOC" evidence="1">
    <location>
        <begin position="11"/>
        <end position="129"/>
    </location>
</feature>
<evidence type="ECO:0000259" key="1">
    <source>
        <dbReference type="PROSITE" id="PS51819"/>
    </source>
</evidence>